<gene>
    <name evidence="2" type="ORF">DCG65_04515</name>
    <name evidence="3" type="ORF">HY36_06230</name>
</gene>
<proteinExistence type="predicted"/>
<evidence type="ECO:0000313" key="4">
    <source>
        <dbReference type="Proteomes" id="UP000024547"/>
    </source>
</evidence>
<dbReference type="AlphaFoldDB" id="A0A059DZF3"/>
<comment type="caution">
    <text evidence="3">The sequence shown here is derived from an EMBL/GenBank/DDBJ whole genome shotgun (WGS) entry which is preliminary data.</text>
</comment>
<dbReference type="Pfam" id="PF13240">
    <property type="entry name" value="Zn_Ribbon_1"/>
    <property type="match status" value="1"/>
</dbReference>
<evidence type="ECO:0000313" key="2">
    <source>
        <dbReference type="EMBL" id="HAE93799.1"/>
    </source>
</evidence>
<dbReference type="EMBL" id="AWFH01000034">
    <property type="protein sequence ID" value="KCZ59722.1"/>
    <property type="molecule type" value="Genomic_DNA"/>
</dbReference>
<evidence type="ECO:0000313" key="3">
    <source>
        <dbReference type="EMBL" id="KCZ59722.1"/>
    </source>
</evidence>
<dbReference type="STRING" id="1280948.HY36_06230"/>
<protein>
    <submittedName>
        <fullName evidence="2">Zinc ribbon domain-containing protein</fullName>
    </submittedName>
</protein>
<accession>A0A059DZF3</accession>
<name>A0A059DZF3_9PROT</name>
<reference evidence="2 5" key="2">
    <citation type="journal article" date="2018" name="Nat. Biotechnol.">
        <title>A standardized bacterial taxonomy based on genome phylogeny substantially revises the tree of life.</title>
        <authorList>
            <person name="Parks D.H."/>
            <person name="Chuvochina M."/>
            <person name="Waite D.W."/>
            <person name="Rinke C."/>
            <person name="Skarshewski A."/>
            <person name="Chaumeil P.A."/>
            <person name="Hugenholtz P."/>
        </authorList>
    </citation>
    <scope>NUCLEOTIDE SEQUENCE [LARGE SCALE GENOMIC DNA]</scope>
    <source>
        <strain evidence="2">UBA8557</strain>
    </source>
</reference>
<evidence type="ECO:0000313" key="5">
    <source>
        <dbReference type="Proteomes" id="UP000259173"/>
    </source>
</evidence>
<dbReference type="Proteomes" id="UP000024547">
    <property type="component" value="Unassembled WGS sequence"/>
</dbReference>
<organism evidence="3 4">
    <name type="scientific">Hyphomonas atlantica</name>
    <dbReference type="NCBI Taxonomy" id="1280948"/>
    <lineage>
        <taxon>Bacteria</taxon>
        <taxon>Pseudomonadati</taxon>
        <taxon>Pseudomonadota</taxon>
        <taxon>Alphaproteobacteria</taxon>
        <taxon>Hyphomonadales</taxon>
        <taxon>Hyphomonadaceae</taxon>
        <taxon>Hyphomonas</taxon>
    </lineage>
</organism>
<dbReference type="OrthoDB" id="7618251at2"/>
<keyword evidence="4" id="KW-1185">Reference proteome</keyword>
<reference evidence="3 4" key="1">
    <citation type="journal article" date="2014" name="Antonie Van Leeuwenhoek">
        <title>Hyphomonas beringensis sp. nov. and Hyphomonas chukchiensis sp. nov., isolated from surface seawater of the Bering Sea and Chukchi Sea.</title>
        <authorList>
            <person name="Li C."/>
            <person name="Lai Q."/>
            <person name="Li G."/>
            <person name="Dong C."/>
            <person name="Wang J."/>
            <person name="Liao Y."/>
            <person name="Shao Z."/>
        </authorList>
    </citation>
    <scope>NUCLEOTIDE SEQUENCE [LARGE SCALE GENOMIC DNA]</scope>
    <source>
        <strain evidence="3 4">22II1-22F38</strain>
    </source>
</reference>
<dbReference type="RefSeq" id="WP_035552871.1">
    <property type="nucleotide sequence ID" value="NZ_AWFH01000034.1"/>
</dbReference>
<dbReference type="eggNOG" id="ENOG50334MG">
    <property type="taxonomic scope" value="Bacteria"/>
</dbReference>
<feature type="domain" description="Zinc-ribbon" evidence="1">
    <location>
        <begin position="2"/>
        <end position="23"/>
    </location>
</feature>
<dbReference type="EMBL" id="DMBR01000132">
    <property type="protein sequence ID" value="HAE93799.1"/>
    <property type="molecule type" value="Genomic_DNA"/>
</dbReference>
<dbReference type="PATRIC" id="fig|1280948.3.peg.2338"/>
<dbReference type="InterPro" id="IPR026870">
    <property type="entry name" value="Zinc_ribbon_dom"/>
</dbReference>
<sequence length="220" mass="23678">MYCTNCGQKLGDGHRFCAHCGTEAAANASPATPPSIPPQTIDPSLDWRSSMNVGEIVNHPDVRARIVRVTGATPQGMTAEQFFKYAEPVMAAAGAGGIPLGAIKDIALPMYARMGLKTDREMSQGFRNTFGETLAAVLCSLASRSQPLVDISEAGDGCILNTKMASSILSWEGNMIVTLERQSEGTLLKATITVPGQAFDWGRSKRVLQDLIDDVKRYRD</sequence>
<evidence type="ECO:0000259" key="1">
    <source>
        <dbReference type="Pfam" id="PF13240"/>
    </source>
</evidence>
<dbReference type="Proteomes" id="UP000259173">
    <property type="component" value="Unassembled WGS sequence"/>
</dbReference>